<accession>A0ABX7XS10</accession>
<feature type="chain" id="PRO_5046759252" evidence="1">
    <location>
        <begin position="24"/>
        <end position="205"/>
    </location>
</feature>
<evidence type="ECO:0000313" key="3">
    <source>
        <dbReference type="Proteomes" id="UP000682195"/>
    </source>
</evidence>
<dbReference type="PROSITE" id="PS51257">
    <property type="entry name" value="PROKAR_LIPOPROTEIN"/>
    <property type="match status" value="1"/>
</dbReference>
<dbReference type="RefSeq" id="WP_211807886.1">
    <property type="nucleotide sequence ID" value="NZ_CP072361.1"/>
</dbReference>
<dbReference type="InterPro" id="IPR032293">
    <property type="entry name" value="DUF4840"/>
</dbReference>
<dbReference type="Pfam" id="PF16128">
    <property type="entry name" value="DUF4840"/>
    <property type="match status" value="1"/>
</dbReference>
<evidence type="ECO:0000256" key="1">
    <source>
        <dbReference type="SAM" id="SignalP"/>
    </source>
</evidence>
<sequence>MKKKNLLLLAVVFIATLSLSSCLGDNDGGRKLPTPAERKAALSMIQGIYQGKLFTYNYNSANSVISKKDSVRINWEIKDDTTLVLKGIPSKILANRITDSDLKKAVEALHNQDIKCVISVFEVKPILFYVAPYRLDLGKLTYGGKTHDVAIGFWFNPSYTYGGYNSTKKITGFRLIEAGVLIDNTIDKALFKDSEIFDFRSDPRA</sequence>
<reference evidence="2 3" key="1">
    <citation type="submission" date="2021-03" db="EMBL/GenBank/DDBJ databases">
        <title>Human Oral Microbial Genomes.</title>
        <authorList>
            <person name="Johnston C.D."/>
            <person name="Chen T."/>
            <person name="Dewhirst F.E."/>
        </authorList>
    </citation>
    <scope>NUCLEOTIDE SEQUENCE [LARGE SCALE GENOMIC DNA]</scope>
    <source>
        <strain evidence="2 3">F0054</strain>
    </source>
</reference>
<protein>
    <submittedName>
        <fullName evidence="2">DUF4840 domain-containing protein</fullName>
    </submittedName>
</protein>
<keyword evidence="3" id="KW-1185">Reference proteome</keyword>
<dbReference type="EMBL" id="CP072361">
    <property type="protein sequence ID" value="QUB75882.1"/>
    <property type="molecule type" value="Genomic_DNA"/>
</dbReference>
<dbReference type="Proteomes" id="UP000682195">
    <property type="component" value="Chromosome 1"/>
</dbReference>
<proteinExistence type="predicted"/>
<name>A0ABX7XS10_9BACT</name>
<feature type="signal peptide" evidence="1">
    <location>
        <begin position="1"/>
        <end position="23"/>
    </location>
</feature>
<gene>
    <name evidence="2" type="ORF">J5A58_02420</name>
</gene>
<evidence type="ECO:0000313" key="2">
    <source>
        <dbReference type="EMBL" id="QUB75882.1"/>
    </source>
</evidence>
<organism evidence="2 3">
    <name type="scientific">Prevotella melaninogenica</name>
    <dbReference type="NCBI Taxonomy" id="28132"/>
    <lineage>
        <taxon>Bacteria</taxon>
        <taxon>Pseudomonadati</taxon>
        <taxon>Bacteroidota</taxon>
        <taxon>Bacteroidia</taxon>
        <taxon>Bacteroidales</taxon>
        <taxon>Prevotellaceae</taxon>
        <taxon>Prevotella</taxon>
    </lineage>
</organism>
<keyword evidence="1" id="KW-0732">Signal</keyword>